<dbReference type="KEGG" id="mmes:MMSR116_23815"/>
<evidence type="ECO:0000313" key="2">
    <source>
        <dbReference type="Proteomes" id="UP000012488"/>
    </source>
</evidence>
<protein>
    <submittedName>
        <fullName evidence="1">DUF393 domain-containing protein</fullName>
    </submittedName>
</protein>
<proteinExistence type="predicted"/>
<dbReference type="PANTHER" id="PTHR34290">
    <property type="entry name" value="SI:CH73-390P7.2"/>
    <property type="match status" value="1"/>
</dbReference>
<dbReference type="PANTHER" id="PTHR34290:SF2">
    <property type="entry name" value="OS04G0668800 PROTEIN"/>
    <property type="match status" value="1"/>
</dbReference>
<reference evidence="1 2" key="1">
    <citation type="journal article" date="2012" name="Genet. Mol. Biol.">
        <title>Analysis of 16S rRNA and mxaF genes revealing insights into Methylobacterium niche-specific plant association.</title>
        <authorList>
            <person name="Dourado M.N."/>
            <person name="Andreote F.D."/>
            <person name="Dini-Andreote F."/>
            <person name="Conti R."/>
            <person name="Araujo J.M."/>
            <person name="Araujo W.L."/>
        </authorList>
    </citation>
    <scope>NUCLEOTIDE SEQUENCE [LARGE SCALE GENOMIC DNA]</scope>
    <source>
        <strain evidence="1 2">SR1.6/6</strain>
    </source>
</reference>
<dbReference type="AlphaFoldDB" id="A0A6B9FQC5"/>
<name>A0A6B9FQC5_9HYPH</name>
<dbReference type="EMBL" id="CP043538">
    <property type="protein sequence ID" value="QGY04597.1"/>
    <property type="molecule type" value="Genomic_DNA"/>
</dbReference>
<organism evidence="1 2">
    <name type="scientific">Methylobacterium mesophilicum SR1.6/6</name>
    <dbReference type="NCBI Taxonomy" id="908290"/>
    <lineage>
        <taxon>Bacteria</taxon>
        <taxon>Pseudomonadati</taxon>
        <taxon>Pseudomonadota</taxon>
        <taxon>Alphaproteobacteria</taxon>
        <taxon>Hyphomicrobiales</taxon>
        <taxon>Methylobacteriaceae</taxon>
        <taxon>Methylobacterium</taxon>
    </lineage>
</organism>
<evidence type="ECO:0000313" key="1">
    <source>
        <dbReference type="EMBL" id="QGY04597.1"/>
    </source>
</evidence>
<dbReference type="GO" id="GO:0015035">
    <property type="term" value="F:protein-disulfide reductase activity"/>
    <property type="evidence" value="ECO:0007669"/>
    <property type="project" value="InterPro"/>
</dbReference>
<sequence>MTDATADQPLSVYYDGGCPLCRAEIDHYRRCAGADRVAFIDVGRVVPAPALGPGLTRDAALRRFHVRGADGGLVSGAAAFARLWQTLPGWRWLGRLIELRLLGFQPVLAGAEWAYRLSLPLRPRLARRLARRHSGGP</sequence>
<dbReference type="Proteomes" id="UP000012488">
    <property type="component" value="Chromosome"/>
</dbReference>
<accession>A0A6B9FQC5</accession>
<dbReference type="Pfam" id="PF04134">
    <property type="entry name" value="DCC1-like"/>
    <property type="match status" value="1"/>
</dbReference>
<reference evidence="1 2" key="2">
    <citation type="journal article" date="2013" name="Genome Announc.">
        <title>Draft Genome Sequence of Methylobacterium mesophilicum Strain SR1.6/6, Isolated from Citrus sinensis.</title>
        <authorList>
            <person name="Marinho Almeida D."/>
            <person name="Dini-Andreote F."/>
            <person name="Camargo Neves A.A."/>
            <person name="Juca Ramos R.T."/>
            <person name="Andreote F.D."/>
            <person name="Carneiro A.R."/>
            <person name="Oliveira de Souza Lima A."/>
            <person name="Caracciolo Gomes de Sa P.H."/>
            <person name="Ribeiro Barbosa M.S."/>
            <person name="Araujo W.L."/>
            <person name="Silva A."/>
        </authorList>
    </citation>
    <scope>NUCLEOTIDE SEQUENCE [LARGE SCALE GENOMIC DNA]</scope>
    <source>
        <strain evidence="1 2">SR1.6/6</strain>
    </source>
</reference>
<gene>
    <name evidence="1" type="ORF">MMSR116_23815</name>
</gene>
<dbReference type="InterPro" id="IPR044691">
    <property type="entry name" value="DCC1_Trx"/>
</dbReference>
<dbReference type="RefSeq" id="WP_010686048.1">
    <property type="nucleotide sequence ID" value="NZ_CP043538.1"/>
</dbReference>
<dbReference type="OrthoDB" id="9801773at2"/>
<dbReference type="InterPro" id="IPR007263">
    <property type="entry name" value="DCC1-like"/>
</dbReference>